<feature type="domain" description="NAD-dependent epimerase/dehydratase" evidence="2">
    <location>
        <begin position="3"/>
        <end position="249"/>
    </location>
</feature>
<accession>A0A511B3Y4</accession>
<protein>
    <submittedName>
        <fullName evidence="3">NAD-dependent epimerase</fullName>
    </submittedName>
</protein>
<dbReference type="SUPFAM" id="SSF51735">
    <property type="entry name" value="NAD(P)-binding Rossmann-fold domains"/>
    <property type="match status" value="1"/>
</dbReference>
<dbReference type="InterPro" id="IPR001509">
    <property type="entry name" value="Epimerase_deHydtase"/>
</dbReference>
<dbReference type="InterPro" id="IPR036291">
    <property type="entry name" value="NAD(P)-bd_dom_sf"/>
</dbReference>
<keyword evidence="4" id="KW-1185">Reference proteome</keyword>
<dbReference type="EMBL" id="BJUZ01000003">
    <property type="protein sequence ID" value="GEK94373.1"/>
    <property type="molecule type" value="Genomic_DNA"/>
</dbReference>
<keyword evidence="1" id="KW-0520">NAD</keyword>
<dbReference type="AlphaFoldDB" id="A0A511B3Y4"/>
<sequence>MKVLVTGAAGFIGSHVAHALIDRGIEVVGIDTLNAYYDPVLKKARLERLTVSPKFSFQQADVSDRDQMNGLMADNPDIRIVVHLAAQAGVRYSLVDPYSYVNTNVMGQVVLLEACRKLPSLEHFIYASSSSVYGQNTSLPFKESDRVDAPGSLYAVTKRAGELTATAYAHLHGIPQTGLRFFTVYGPWGRPDMAYYGFAKAICAGEPVTLYEGSGLSRDFTYIDDITSGVLAVMDHPAKAGEARLFNLGGDHPEKVTRLIGLLEETLGRKAQIEFRPRPAADMESTWASLEAVQKLSGWKPETNLETGIGIFSAWFRNFQGF</sequence>
<proteinExistence type="predicted"/>
<comment type="caution">
    <text evidence="3">The sequence shown here is derived from an EMBL/GenBank/DDBJ whole genome shotgun (WGS) entry which is preliminary data.</text>
</comment>
<name>A0A511B3Y4_9PROT</name>
<evidence type="ECO:0000256" key="1">
    <source>
        <dbReference type="ARBA" id="ARBA00023027"/>
    </source>
</evidence>
<dbReference type="OrthoDB" id="9801785at2"/>
<reference evidence="3 4" key="1">
    <citation type="submission" date="2019-07" db="EMBL/GenBank/DDBJ databases">
        <title>Whole genome shotgun sequence of Gluconobacter wancherniae NBRC 103581.</title>
        <authorList>
            <person name="Hosoyama A."/>
            <person name="Uohara A."/>
            <person name="Ohji S."/>
            <person name="Ichikawa N."/>
        </authorList>
    </citation>
    <scope>NUCLEOTIDE SEQUENCE [LARGE SCALE GENOMIC DNA]</scope>
    <source>
        <strain evidence="3 4">NBRC 103581</strain>
    </source>
</reference>
<dbReference type="Proteomes" id="UP000321230">
    <property type="component" value="Unassembled WGS sequence"/>
</dbReference>
<organism evidence="3 4">
    <name type="scientific">Gluconobacter wancherniae NBRC 103581</name>
    <dbReference type="NCBI Taxonomy" id="656744"/>
    <lineage>
        <taxon>Bacteria</taxon>
        <taxon>Pseudomonadati</taxon>
        <taxon>Pseudomonadota</taxon>
        <taxon>Alphaproteobacteria</taxon>
        <taxon>Acetobacterales</taxon>
        <taxon>Acetobacteraceae</taxon>
        <taxon>Gluconobacter</taxon>
    </lineage>
</organism>
<gene>
    <name evidence="3" type="ORF">GWA01_21430</name>
</gene>
<evidence type="ECO:0000313" key="3">
    <source>
        <dbReference type="EMBL" id="GEK94373.1"/>
    </source>
</evidence>
<dbReference type="Pfam" id="PF01370">
    <property type="entry name" value="Epimerase"/>
    <property type="match status" value="1"/>
</dbReference>
<dbReference type="PANTHER" id="PTHR43574">
    <property type="entry name" value="EPIMERASE-RELATED"/>
    <property type="match status" value="1"/>
</dbReference>
<dbReference type="Gene3D" id="3.40.50.720">
    <property type="entry name" value="NAD(P)-binding Rossmann-like Domain"/>
    <property type="match status" value="1"/>
</dbReference>
<dbReference type="PRINTS" id="PR01713">
    <property type="entry name" value="NUCEPIMERASE"/>
</dbReference>
<dbReference type="RefSeq" id="WP_146797834.1">
    <property type="nucleotide sequence ID" value="NZ_BARC01000002.1"/>
</dbReference>
<evidence type="ECO:0000259" key="2">
    <source>
        <dbReference type="Pfam" id="PF01370"/>
    </source>
</evidence>
<evidence type="ECO:0000313" key="4">
    <source>
        <dbReference type="Proteomes" id="UP000321230"/>
    </source>
</evidence>